<evidence type="ECO:0000313" key="3">
    <source>
        <dbReference type="Proteomes" id="UP000054047"/>
    </source>
</evidence>
<evidence type="ECO:0000313" key="2">
    <source>
        <dbReference type="EMBL" id="KIH62173.1"/>
    </source>
</evidence>
<name>A0A0C2CYQ6_9BILA</name>
<dbReference type="AlphaFoldDB" id="A0A0C2CYQ6"/>
<feature type="region of interest" description="Disordered" evidence="1">
    <location>
        <begin position="153"/>
        <end position="174"/>
    </location>
</feature>
<dbReference type="EMBL" id="KN729524">
    <property type="protein sequence ID" value="KIH62173.1"/>
    <property type="molecule type" value="Genomic_DNA"/>
</dbReference>
<proteinExistence type="predicted"/>
<gene>
    <name evidence="2" type="ORF">ANCDUO_07547</name>
</gene>
<feature type="region of interest" description="Disordered" evidence="1">
    <location>
        <begin position="43"/>
        <end position="85"/>
    </location>
</feature>
<protein>
    <submittedName>
        <fullName evidence="2">Uncharacterized protein</fullName>
    </submittedName>
</protein>
<keyword evidence="3" id="KW-1185">Reference proteome</keyword>
<accession>A0A0C2CYQ6</accession>
<organism evidence="2 3">
    <name type="scientific">Ancylostoma duodenale</name>
    <dbReference type="NCBI Taxonomy" id="51022"/>
    <lineage>
        <taxon>Eukaryota</taxon>
        <taxon>Metazoa</taxon>
        <taxon>Ecdysozoa</taxon>
        <taxon>Nematoda</taxon>
        <taxon>Chromadorea</taxon>
        <taxon>Rhabditida</taxon>
        <taxon>Rhabditina</taxon>
        <taxon>Rhabditomorpha</taxon>
        <taxon>Strongyloidea</taxon>
        <taxon>Ancylostomatidae</taxon>
        <taxon>Ancylostomatinae</taxon>
        <taxon>Ancylostoma</taxon>
    </lineage>
</organism>
<reference evidence="2 3" key="1">
    <citation type="submission" date="2013-12" db="EMBL/GenBank/DDBJ databases">
        <title>Draft genome of the parsitic nematode Ancylostoma duodenale.</title>
        <authorList>
            <person name="Mitreva M."/>
        </authorList>
    </citation>
    <scope>NUCLEOTIDE SEQUENCE [LARGE SCALE GENOMIC DNA]</scope>
    <source>
        <strain evidence="2 3">Zhejiang</strain>
    </source>
</reference>
<dbReference type="OrthoDB" id="5852987at2759"/>
<dbReference type="Proteomes" id="UP000054047">
    <property type="component" value="Unassembled WGS sequence"/>
</dbReference>
<evidence type="ECO:0000256" key="1">
    <source>
        <dbReference type="SAM" id="MobiDB-lite"/>
    </source>
</evidence>
<feature type="compositionally biased region" description="Polar residues" evidence="1">
    <location>
        <begin position="63"/>
        <end position="74"/>
    </location>
</feature>
<feature type="compositionally biased region" description="Low complexity" evidence="1">
    <location>
        <begin position="46"/>
        <end position="62"/>
    </location>
</feature>
<sequence length="174" mass="18456">MVESGCTASKVVRAGDALLKLIMESINLSKRVSLTLERCVLPPTGVQTSPSQPVQPSPSVRQHGSSVPSSTSSDRGPLALKKSSSGELKTAEGTSFVNTKVDVALPVDVLSILEANKKFFMVECTLPPCLKKNEEEGAPKGAHLDLPPCLHTETTIPYDPSPKPLKVTPKRVGS</sequence>